<feature type="active site" description="Proton acceptor" evidence="3">
    <location>
        <position position="317"/>
    </location>
</feature>
<keyword evidence="1" id="KW-0808">Transferase</keyword>
<dbReference type="RefSeq" id="WP_238053905.1">
    <property type="nucleotide sequence ID" value="NZ_JAKNGE010000046.1"/>
</dbReference>
<dbReference type="CDD" id="cd03360">
    <property type="entry name" value="LbH_AT_putative"/>
    <property type="match status" value="1"/>
</dbReference>
<keyword evidence="2" id="KW-0677">Repeat</keyword>
<evidence type="ECO:0000313" key="7">
    <source>
        <dbReference type="EMBL" id="MCG4748923.1"/>
    </source>
</evidence>
<dbReference type="InterPro" id="IPR041561">
    <property type="entry name" value="PglD_N"/>
</dbReference>
<evidence type="ECO:0000256" key="5">
    <source>
        <dbReference type="SAM" id="Phobius"/>
    </source>
</evidence>
<dbReference type="GO" id="GO:0016740">
    <property type="term" value="F:transferase activity"/>
    <property type="evidence" value="ECO:0007669"/>
    <property type="project" value="UniProtKB-KW"/>
</dbReference>
<dbReference type="Proteomes" id="UP001299608">
    <property type="component" value="Unassembled WGS sequence"/>
</dbReference>
<name>A0AAW5C042_9FIRM</name>
<reference evidence="7" key="1">
    <citation type="submission" date="2022-01" db="EMBL/GenBank/DDBJ databases">
        <title>Collection of gut derived symbiotic bacterial strains cultured from healthy donors.</title>
        <authorList>
            <person name="Lin H."/>
            <person name="Kohout C."/>
            <person name="Waligurski E."/>
            <person name="Pamer E.G."/>
        </authorList>
    </citation>
    <scope>NUCLEOTIDE SEQUENCE</scope>
    <source>
        <strain evidence="7">DFI.6.55</strain>
    </source>
</reference>
<keyword evidence="5" id="KW-0812">Transmembrane</keyword>
<dbReference type="InterPro" id="IPR018357">
    <property type="entry name" value="Hexapep_transf_CS"/>
</dbReference>
<evidence type="ECO:0000256" key="2">
    <source>
        <dbReference type="ARBA" id="ARBA00022737"/>
    </source>
</evidence>
<accession>A0AAW5C042</accession>
<organism evidence="7 8">
    <name type="scientific">Enterocloster aldenensis</name>
    <dbReference type="NCBI Taxonomy" id="358742"/>
    <lineage>
        <taxon>Bacteria</taxon>
        <taxon>Bacillati</taxon>
        <taxon>Bacillota</taxon>
        <taxon>Clostridia</taxon>
        <taxon>Lachnospirales</taxon>
        <taxon>Lachnospiraceae</taxon>
        <taxon>Enterocloster</taxon>
    </lineage>
</organism>
<dbReference type="PROSITE" id="PS00101">
    <property type="entry name" value="HEXAPEP_TRANSFERASES"/>
    <property type="match status" value="1"/>
</dbReference>
<feature type="transmembrane region" description="Helical" evidence="5">
    <location>
        <begin position="33"/>
        <end position="55"/>
    </location>
</feature>
<dbReference type="Pfam" id="PF17836">
    <property type="entry name" value="PglD_N"/>
    <property type="match status" value="1"/>
</dbReference>
<feature type="domain" description="PglD N-terminal" evidence="6">
    <location>
        <begin position="183"/>
        <end position="261"/>
    </location>
</feature>
<evidence type="ECO:0000256" key="1">
    <source>
        <dbReference type="ARBA" id="ARBA00022679"/>
    </source>
</evidence>
<dbReference type="PANTHER" id="PTHR43300:SF7">
    <property type="entry name" value="UDP-N-ACETYLBACILLOSAMINE N-ACETYLTRANSFERASE"/>
    <property type="match status" value="1"/>
</dbReference>
<feature type="binding site" evidence="4">
    <location>
        <position position="250"/>
    </location>
    <ligand>
        <name>substrate</name>
    </ligand>
</feature>
<dbReference type="AlphaFoldDB" id="A0AAW5C042"/>
<feature type="binding site" evidence="4">
    <location>
        <position position="347"/>
    </location>
    <ligand>
        <name>acetyl-CoA</name>
        <dbReference type="ChEBI" id="CHEBI:57288"/>
    </ligand>
</feature>
<dbReference type="NCBIfam" id="TIGR03570">
    <property type="entry name" value="NeuD_NnaD"/>
    <property type="match status" value="1"/>
</dbReference>
<keyword evidence="5" id="KW-1133">Transmembrane helix</keyword>
<gene>
    <name evidence="7" type="ORF">L0N08_26250</name>
</gene>
<dbReference type="PANTHER" id="PTHR43300">
    <property type="entry name" value="ACETYLTRANSFERASE"/>
    <property type="match status" value="1"/>
</dbReference>
<comment type="caution">
    <text evidence="7">The sequence shown here is derived from an EMBL/GenBank/DDBJ whole genome shotgun (WGS) entry which is preliminary data.</text>
</comment>
<dbReference type="Gene3D" id="3.40.50.20">
    <property type="match status" value="1"/>
</dbReference>
<evidence type="ECO:0000256" key="4">
    <source>
        <dbReference type="PIRSR" id="PIRSR620019-2"/>
    </source>
</evidence>
<evidence type="ECO:0000313" key="8">
    <source>
        <dbReference type="Proteomes" id="UP001299608"/>
    </source>
</evidence>
<dbReference type="InterPro" id="IPR011004">
    <property type="entry name" value="Trimer_LpxA-like_sf"/>
</dbReference>
<sequence length="387" mass="42988">MMRKINYIYYIVMLALWPAVDRLLSIGTRISPLFFWLLPLYAGWFIGSPFLLYWLRQRLPLRTSFHASRECKMEWGTFWLDEEGGELAALFILNPFHVQYMAVPRIDSMDVRLDGLTADRKYARQISVHLVVDGKAYKMQACSMGRFGPVVTHPTVAKRHGIMFSRQGCRAIHNKMGEMDMKRLLIWGAGDQGTVTLDCALAMRQYDGIGFLDMKEKGHREIPGYHIHEEAKVDLKHFLQSYDEVIAAVGSNELREKKINQVKAWGIPLAAIVHPTAIISPSASISQGCTVLARAVINPNARIGIGCIINTGAIVEHDCAVEDFVNICPGVSMAGHTRIGRKSFIGIGSTVIDDIRVGKEVVIGAGAAVIRDIPDYAVAVGVPAKVR</sequence>
<dbReference type="EMBL" id="JAKNGE010000046">
    <property type="protein sequence ID" value="MCG4748923.1"/>
    <property type="molecule type" value="Genomic_DNA"/>
</dbReference>
<keyword evidence="5" id="KW-0472">Membrane</keyword>
<dbReference type="Gene3D" id="2.160.10.10">
    <property type="entry name" value="Hexapeptide repeat proteins"/>
    <property type="match status" value="1"/>
</dbReference>
<proteinExistence type="predicted"/>
<evidence type="ECO:0000259" key="6">
    <source>
        <dbReference type="Pfam" id="PF17836"/>
    </source>
</evidence>
<dbReference type="InterPro" id="IPR050179">
    <property type="entry name" value="Trans_hexapeptide_repeat"/>
</dbReference>
<dbReference type="InterPro" id="IPR020019">
    <property type="entry name" value="AcTrfase_PglD-like"/>
</dbReference>
<protein>
    <submittedName>
        <fullName evidence="7">Acetyltransferase</fullName>
    </submittedName>
</protein>
<feature type="site" description="Increases basicity of active site His" evidence="3">
    <location>
        <position position="318"/>
    </location>
</feature>
<dbReference type="SUPFAM" id="SSF51161">
    <property type="entry name" value="Trimeric LpxA-like enzymes"/>
    <property type="match status" value="1"/>
</dbReference>
<evidence type="ECO:0000256" key="3">
    <source>
        <dbReference type="PIRSR" id="PIRSR620019-1"/>
    </source>
</evidence>